<evidence type="ECO:0000256" key="1">
    <source>
        <dbReference type="ARBA" id="ARBA00006303"/>
    </source>
</evidence>
<comment type="caution">
    <text evidence="8">Lacks conserved residue(s) required for the propagation of feature annotation.</text>
</comment>
<dbReference type="GO" id="GO:0016874">
    <property type="term" value="F:ligase activity"/>
    <property type="evidence" value="ECO:0007669"/>
    <property type="project" value="UniProtKB-KW"/>
</dbReference>
<dbReference type="PANTHER" id="PTHR22594:SF5">
    <property type="entry name" value="ASPARTATE--TRNA LIGASE, MITOCHONDRIAL"/>
    <property type="match status" value="1"/>
</dbReference>
<gene>
    <name evidence="8 10" type="primary">aspS</name>
    <name evidence="10" type="ORF">SHM_24780</name>
</gene>
<keyword evidence="5 8" id="KW-0067">ATP-binding</keyword>
<evidence type="ECO:0000256" key="3">
    <source>
        <dbReference type="ARBA" id="ARBA00022598"/>
    </source>
</evidence>
<dbReference type="Proteomes" id="UP001163387">
    <property type="component" value="Chromosome"/>
</dbReference>
<dbReference type="RefSeq" id="WP_281748481.1">
    <property type="nucleotide sequence ID" value="NZ_AP026933.1"/>
</dbReference>
<feature type="binding site" evidence="8">
    <location>
        <position position="175"/>
    </location>
    <ligand>
        <name>L-aspartate</name>
        <dbReference type="ChEBI" id="CHEBI:29991"/>
    </ligand>
</feature>
<dbReference type="SUPFAM" id="SSF50249">
    <property type="entry name" value="Nucleic acid-binding proteins"/>
    <property type="match status" value="1"/>
</dbReference>
<evidence type="ECO:0000259" key="9">
    <source>
        <dbReference type="PROSITE" id="PS50862"/>
    </source>
</evidence>
<feature type="binding site" evidence="8">
    <location>
        <begin position="221"/>
        <end position="223"/>
    </location>
    <ligand>
        <name>ATP</name>
        <dbReference type="ChEBI" id="CHEBI:30616"/>
    </ligand>
</feature>
<feature type="region of interest" description="Aspartate" evidence="8">
    <location>
        <begin position="199"/>
        <end position="202"/>
    </location>
</feature>
<dbReference type="NCBIfam" id="TIGR00459">
    <property type="entry name" value="aspS_bact"/>
    <property type="match status" value="1"/>
</dbReference>
<dbReference type="Gene3D" id="2.40.50.140">
    <property type="entry name" value="Nucleic acid-binding proteins"/>
    <property type="match status" value="1"/>
</dbReference>
<dbReference type="Gene3D" id="3.30.930.10">
    <property type="entry name" value="Bira Bifunctional Protein, Domain 2"/>
    <property type="match status" value="1"/>
</dbReference>
<dbReference type="InterPro" id="IPR012340">
    <property type="entry name" value="NA-bd_OB-fold"/>
</dbReference>
<dbReference type="InterPro" id="IPR002312">
    <property type="entry name" value="Asp/Asn-tRNA-synth_IIb"/>
</dbReference>
<dbReference type="HAMAP" id="MF_00044">
    <property type="entry name" value="Asp_tRNA_synth_type1"/>
    <property type="match status" value="1"/>
</dbReference>
<evidence type="ECO:0000256" key="5">
    <source>
        <dbReference type="ARBA" id="ARBA00022840"/>
    </source>
</evidence>
<dbReference type="InterPro" id="IPR047089">
    <property type="entry name" value="Asp-tRNA-ligase_1_N"/>
</dbReference>
<dbReference type="InterPro" id="IPR045864">
    <property type="entry name" value="aa-tRNA-synth_II/BPL/LPL"/>
</dbReference>
<dbReference type="PROSITE" id="PS50862">
    <property type="entry name" value="AA_TRNA_LIGASE_II"/>
    <property type="match status" value="1"/>
</dbReference>
<protein>
    <recommendedName>
        <fullName evidence="8">Aspartate--tRNA ligase</fullName>
        <ecNumber evidence="8">6.1.1.12</ecNumber>
    </recommendedName>
    <alternativeName>
        <fullName evidence="8">Aspartyl-tRNA synthetase</fullName>
        <shortName evidence="8">AspRS</shortName>
    </alternativeName>
</protein>
<keyword evidence="4 8" id="KW-0547">Nucleotide-binding</keyword>
<keyword evidence="6 8" id="KW-0648">Protein biosynthesis</keyword>
<feature type="binding site" evidence="8">
    <location>
        <position position="477"/>
    </location>
    <ligand>
        <name>ATP</name>
        <dbReference type="ChEBI" id="CHEBI:30616"/>
    </ligand>
</feature>
<dbReference type="CDD" id="cd00777">
    <property type="entry name" value="AspRS_core"/>
    <property type="match status" value="1"/>
</dbReference>
<accession>A0ABM8BYN0</accession>
<comment type="function">
    <text evidence="8">Catalyzes the attachment of L-aspartate to tRNA(Asp) in a two-step reaction: L-aspartate is first activated by ATP to form Asp-AMP and then transferred to the acceptor end of tRNA(Asp).</text>
</comment>
<keyword evidence="11" id="KW-1185">Reference proteome</keyword>
<dbReference type="PANTHER" id="PTHR22594">
    <property type="entry name" value="ASPARTYL/LYSYL-TRNA SYNTHETASE"/>
    <property type="match status" value="1"/>
</dbReference>
<dbReference type="Pfam" id="PF00152">
    <property type="entry name" value="tRNA-synt_2"/>
    <property type="match status" value="1"/>
</dbReference>
<comment type="subcellular location">
    <subcellularLocation>
        <location evidence="8">Cytoplasm</location>
    </subcellularLocation>
</comment>
<dbReference type="Pfam" id="PF01336">
    <property type="entry name" value="tRNA_anti-codon"/>
    <property type="match status" value="1"/>
</dbReference>
<evidence type="ECO:0000313" key="11">
    <source>
        <dbReference type="Proteomes" id="UP001163387"/>
    </source>
</evidence>
<dbReference type="InterPro" id="IPR004365">
    <property type="entry name" value="NA-bd_OB_tRNA"/>
</dbReference>
<dbReference type="SUPFAM" id="SSF55681">
    <property type="entry name" value="Class II aaRS and biotin synthetases"/>
    <property type="match status" value="1"/>
</dbReference>
<dbReference type="EMBL" id="AP026933">
    <property type="protein sequence ID" value="BDT04832.1"/>
    <property type="molecule type" value="Genomic_DNA"/>
</dbReference>
<dbReference type="EC" id="6.1.1.12" evidence="8"/>
<evidence type="ECO:0000256" key="2">
    <source>
        <dbReference type="ARBA" id="ARBA00011738"/>
    </source>
</evidence>
<dbReference type="PRINTS" id="PR01042">
    <property type="entry name" value="TRNASYNTHASP"/>
</dbReference>
<proteinExistence type="inferred from homology"/>
<reference evidence="10 11" key="1">
    <citation type="journal article" date="2022" name="Front. Microbiol.">
        <title>Male-killing mechanisms vary between Spiroplasma species.</title>
        <authorList>
            <person name="Arai H."/>
            <person name="Inoue M."/>
            <person name="Kageyama D."/>
        </authorList>
    </citation>
    <scope>NUCLEOTIDE SEQUENCE [LARGE SCALE GENOMIC DNA]</scope>
    <source>
        <strain evidence="11">sHm</strain>
    </source>
</reference>
<dbReference type="Gene3D" id="3.30.1360.30">
    <property type="entry name" value="GAD-like domain"/>
    <property type="match status" value="1"/>
</dbReference>
<keyword evidence="8" id="KW-0963">Cytoplasm</keyword>
<feature type="binding site" evidence="8">
    <location>
        <begin position="529"/>
        <end position="532"/>
    </location>
    <ligand>
        <name>ATP</name>
        <dbReference type="ChEBI" id="CHEBI:30616"/>
    </ligand>
</feature>
<keyword evidence="3 8" id="KW-0436">Ligase</keyword>
<dbReference type="InterPro" id="IPR047090">
    <property type="entry name" value="AspRS_core"/>
</dbReference>
<dbReference type="NCBIfam" id="NF001750">
    <property type="entry name" value="PRK00476.1"/>
    <property type="match status" value="1"/>
</dbReference>
<organism evidence="10 11">
    <name type="scientific">Spiroplasma ixodetis</name>
    <dbReference type="NCBI Taxonomy" id="2141"/>
    <lineage>
        <taxon>Bacteria</taxon>
        <taxon>Bacillati</taxon>
        <taxon>Mycoplasmatota</taxon>
        <taxon>Mollicutes</taxon>
        <taxon>Entomoplasmatales</taxon>
        <taxon>Spiroplasmataceae</taxon>
        <taxon>Spiroplasma</taxon>
    </lineage>
</organism>
<sequence>MEKLFRTHTCGNLTQGDITKEIIISGWVKDIRINKFGIFIDLRDMYGTTQVIVKPDNGYYQEIKNVKVESVLKVIGTVVLRKNKDAKTANDMIEVVAKDIEILSNSINLPFVIKNDNTLASEELRLQYRYLDLRRPAMNYNIKFKHQVLSCLRTFLNQNNFLEIDTPCLTKSTPEGARDFLVPARIQKKHFYALPQSPQIYKQLLMISGIDKYYQIAKCFRDEDFRADRQPEFQQLDLEMAFTTSKEIKLIVENMLISLFNTLKIGNIPSTFSSITYDQGMDLYGSDKPDLRCTCKLINININNNSDGFIYKGFIVNDKMNETTIKKITEISNQHGGKTLIIYDLIKKKIIHNNSKVKFDDLVLSEEISKIKYNNNFLIFVYEQQDIANKVMGAIRSFYINDLSKRISHKDFMNNIENFEFIWIIDWPMFEQEENKWQACHHPFTSPKNPEKLLDIKNKDLGTLTADAYDLVLNGFEIAGGSIRIHDYKLQKKIFELLDLSKTEIENKFGFFLSAFNYGVPPHGGIAFGIDRLLMLLIKNESIRDTIAFPKNNRGICLLTNSPSEISFDQLSILNLEFKK</sequence>
<dbReference type="InterPro" id="IPR004115">
    <property type="entry name" value="GAD-like_sf"/>
</dbReference>
<dbReference type="CDD" id="cd04317">
    <property type="entry name" value="EcAspRS_like_N"/>
    <property type="match status" value="1"/>
</dbReference>
<feature type="binding site" evidence="8">
    <location>
        <position position="221"/>
    </location>
    <ligand>
        <name>L-aspartate</name>
        <dbReference type="ChEBI" id="CHEBI:29991"/>
    </ligand>
</feature>
<feature type="binding site" evidence="8">
    <location>
        <position position="230"/>
    </location>
    <ligand>
        <name>ATP</name>
        <dbReference type="ChEBI" id="CHEBI:30616"/>
    </ligand>
</feature>
<evidence type="ECO:0000256" key="6">
    <source>
        <dbReference type="ARBA" id="ARBA00022917"/>
    </source>
</evidence>
<feature type="binding site" evidence="8">
    <location>
        <position position="441"/>
    </location>
    <ligand>
        <name>L-aspartate</name>
        <dbReference type="ChEBI" id="CHEBI:29991"/>
    </ligand>
</feature>
<evidence type="ECO:0000256" key="7">
    <source>
        <dbReference type="ARBA" id="ARBA00023146"/>
    </source>
</evidence>
<evidence type="ECO:0000313" key="10">
    <source>
        <dbReference type="EMBL" id="BDT04832.1"/>
    </source>
</evidence>
<evidence type="ECO:0000256" key="8">
    <source>
        <dbReference type="HAMAP-Rule" id="MF_00044"/>
    </source>
</evidence>
<name>A0ABM8BYN0_9MOLU</name>
<evidence type="ECO:0000256" key="4">
    <source>
        <dbReference type="ARBA" id="ARBA00022741"/>
    </source>
</evidence>
<comment type="catalytic activity">
    <reaction evidence="8">
        <text>tRNA(Asp) + L-aspartate + ATP = L-aspartyl-tRNA(Asp) + AMP + diphosphate</text>
        <dbReference type="Rhea" id="RHEA:19649"/>
        <dbReference type="Rhea" id="RHEA-COMP:9660"/>
        <dbReference type="Rhea" id="RHEA-COMP:9678"/>
        <dbReference type="ChEBI" id="CHEBI:29991"/>
        <dbReference type="ChEBI" id="CHEBI:30616"/>
        <dbReference type="ChEBI" id="CHEBI:33019"/>
        <dbReference type="ChEBI" id="CHEBI:78442"/>
        <dbReference type="ChEBI" id="CHEBI:78516"/>
        <dbReference type="ChEBI" id="CHEBI:456215"/>
        <dbReference type="EC" id="6.1.1.12"/>
    </reaction>
</comment>
<keyword evidence="7 8" id="KW-0030">Aminoacyl-tRNA synthetase</keyword>
<comment type="similarity">
    <text evidence="1 8">Belongs to the class-II aminoacyl-tRNA synthetase family. Type 1 subfamily.</text>
</comment>
<dbReference type="InterPro" id="IPR004524">
    <property type="entry name" value="Asp-tRNA-ligase_1"/>
</dbReference>
<feature type="binding site" evidence="8">
    <location>
        <position position="484"/>
    </location>
    <ligand>
        <name>L-aspartate</name>
        <dbReference type="ChEBI" id="CHEBI:29991"/>
    </ligand>
</feature>
<dbReference type="InterPro" id="IPR004364">
    <property type="entry name" value="Aa-tRNA-synt_II"/>
</dbReference>
<dbReference type="InterPro" id="IPR006195">
    <property type="entry name" value="aa-tRNA-synth_II"/>
</dbReference>
<comment type="subunit">
    <text evidence="2 8">Homodimer.</text>
</comment>
<feature type="domain" description="Aminoacyl-transfer RNA synthetases class-II family profile" evidence="9">
    <location>
        <begin position="148"/>
        <end position="550"/>
    </location>
</feature>